<dbReference type="Pfam" id="PF25136">
    <property type="entry name" value="DUF7823"/>
    <property type="match status" value="1"/>
</dbReference>
<protein>
    <recommendedName>
        <fullName evidence="1">DUF7823 domain-containing protein</fullName>
    </recommendedName>
</protein>
<comment type="caution">
    <text evidence="2">The sequence shown here is derived from an EMBL/GenBank/DDBJ whole genome shotgun (WGS) entry which is preliminary data.</text>
</comment>
<dbReference type="RefSeq" id="WP_038197056.1">
    <property type="nucleotide sequence ID" value="NZ_CAWLXS010000297.1"/>
</dbReference>
<dbReference type="EMBL" id="CBSZ010000232">
    <property type="protein sequence ID" value="CDH24781.1"/>
    <property type="molecule type" value="Genomic_DNA"/>
</dbReference>
<sequence length="161" mass="17971">MSDVNKPELKGYVMSFDIGLGVRRLYLGKDLYAERELGYSNDPHTYGALDIITNTTLIRNISFFNFRGDDDLNLPLSISLISYPNDDSGPISALGRQNLDITVDGVIYHLGSSQVIYVQDSGRDGKDSGVFLSYQNADVKKLFAMAMQAIGETKRFCLNWQ</sequence>
<reference evidence="2" key="1">
    <citation type="submission" date="2013-07" db="EMBL/GenBank/DDBJ databases">
        <title>Sub-species coevolution in mutualistic symbiosis.</title>
        <authorList>
            <person name="Murfin K."/>
            <person name="Klassen J."/>
            <person name="Lee M."/>
            <person name="Forst S."/>
            <person name="Stock P."/>
            <person name="Goodrich-Blair H."/>
        </authorList>
    </citation>
    <scope>NUCLEOTIDE SEQUENCE [LARGE SCALE GENOMIC DNA]</scope>
    <source>
        <strain evidence="2">Kraussei Becker Underwood</strain>
    </source>
</reference>
<proteinExistence type="predicted"/>
<evidence type="ECO:0000313" key="2">
    <source>
        <dbReference type="EMBL" id="CDH24781.1"/>
    </source>
</evidence>
<gene>
    <name evidence="2" type="ORF">XBKB1_3070001</name>
</gene>
<dbReference type="HOGENOM" id="CLU_1703555_0_0_6"/>
<evidence type="ECO:0000259" key="1">
    <source>
        <dbReference type="Pfam" id="PF25136"/>
    </source>
</evidence>
<accession>A0A077PVN0</accession>
<dbReference type="InterPro" id="IPR056725">
    <property type="entry name" value="DUF7823"/>
</dbReference>
<dbReference type="Proteomes" id="UP000028493">
    <property type="component" value="Unassembled WGS sequence"/>
</dbReference>
<feature type="domain" description="DUF7823" evidence="1">
    <location>
        <begin position="44"/>
        <end position="161"/>
    </location>
</feature>
<organism evidence="2">
    <name type="scientific">Xenorhabdus bovienii str. kraussei Becker Underwood</name>
    <dbReference type="NCBI Taxonomy" id="1398204"/>
    <lineage>
        <taxon>Bacteria</taxon>
        <taxon>Pseudomonadati</taxon>
        <taxon>Pseudomonadota</taxon>
        <taxon>Gammaproteobacteria</taxon>
        <taxon>Enterobacterales</taxon>
        <taxon>Morganellaceae</taxon>
        <taxon>Xenorhabdus</taxon>
    </lineage>
</organism>
<dbReference type="AlphaFoldDB" id="A0A077PVN0"/>
<name>A0A077PVN0_XENBV</name>